<protein>
    <recommendedName>
        <fullName evidence="5">Secretion system C-terminal sorting domain-containing protein</fullName>
    </recommendedName>
</protein>
<evidence type="ECO:0000256" key="2">
    <source>
        <dbReference type="SAM" id="SignalP"/>
    </source>
</evidence>
<dbReference type="RefSeq" id="WP_345005968.1">
    <property type="nucleotide sequence ID" value="NZ_BAABCY010000056.1"/>
</dbReference>
<keyword evidence="1 2" id="KW-0732">Signal</keyword>
<dbReference type="InterPro" id="IPR026444">
    <property type="entry name" value="Secre_tail"/>
</dbReference>
<comment type="caution">
    <text evidence="3">The sequence shown here is derived from an EMBL/GenBank/DDBJ whole genome shotgun (WGS) entry which is preliminary data.</text>
</comment>
<proteinExistence type="predicted"/>
<sequence length="198" mass="22600">MKNVIKNSKKGILTVSLLTSMLSFANEAPSLFIKNTIEKTIITLNNLKEGNQISIKDANGIIMFKESIQETGTYTKGFDLTSLPNGMYFFEVEKGFEIKIIPFVVESNNVTFEKENSTTIFKPIVRKKNNRLYISKLAPNFEPLHISIYSNSGTADHLIHSETIKNTQIIEKIFDLKEGDYKIVFNSNKRVYTKYINN</sequence>
<reference evidence="4" key="1">
    <citation type="journal article" date="2019" name="Int. J. Syst. Evol. Microbiol.">
        <title>The Global Catalogue of Microorganisms (GCM) 10K type strain sequencing project: providing services to taxonomists for standard genome sequencing and annotation.</title>
        <authorList>
            <consortium name="The Broad Institute Genomics Platform"/>
            <consortium name="The Broad Institute Genome Sequencing Center for Infectious Disease"/>
            <person name="Wu L."/>
            <person name="Ma J."/>
        </authorList>
    </citation>
    <scope>NUCLEOTIDE SEQUENCE [LARGE SCALE GENOMIC DNA]</scope>
    <source>
        <strain evidence="4">JCM 17111</strain>
    </source>
</reference>
<gene>
    <name evidence="3" type="ORF">GCM10022395_20830</name>
</gene>
<organism evidence="3 4">
    <name type="scientific">Snuella lapsa</name>
    <dbReference type="NCBI Taxonomy" id="870481"/>
    <lineage>
        <taxon>Bacteria</taxon>
        <taxon>Pseudomonadati</taxon>
        <taxon>Bacteroidota</taxon>
        <taxon>Flavobacteriia</taxon>
        <taxon>Flavobacteriales</taxon>
        <taxon>Flavobacteriaceae</taxon>
        <taxon>Snuella</taxon>
    </lineage>
</organism>
<name>A0ABP6XQS3_9FLAO</name>
<evidence type="ECO:0008006" key="5">
    <source>
        <dbReference type="Google" id="ProtNLM"/>
    </source>
</evidence>
<evidence type="ECO:0000313" key="3">
    <source>
        <dbReference type="EMBL" id="GAA3571075.1"/>
    </source>
</evidence>
<evidence type="ECO:0000313" key="4">
    <source>
        <dbReference type="Proteomes" id="UP001500954"/>
    </source>
</evidence>
<dbReference type="EMBL" id="BAABCY010000056">
    <property type="protein sequence ID" value="GAA3571075.1"/>
    <property type="molecule type" value="Genomic_DNA"/>
</dbReference>
<evidence type="ECO:0000256" key="1">
    <source>
        <dbReference type="ARBA" id="ARBA00022729"/>
    </source>
</evidence>
<feature type="chain" id="PRO_5047281137" description="Secretion system C-terminal sorting domain-containing protein" evidence="2">
    <location>
        <begin position="26"/>
        <end position="198"/>
    </location>
</feature>
<accession>A0ABP6XQS3</accession>
<keyword evidence="4" id="KW-1185">Reference proteome</keyword>
<feature type="signal peptide" evidence="2">
    <location>
        <begin position="1"/>
        <end position="25"/>
    </location>
</feature>
<dbReference type="NCBIfam" id="TIGR04183">
    <property type="entry name" value="Por_Secre_tail"/>
    <property type="match status" value="1"/>
</dbReference>
<dbReference type="Proteomes" id="UP001500954">
    <property type="component" value="Unassembled WGS sequence"/>
</dbReference>